<sequence length="291" mass="31691">MYLPNIKGRIEKDYPLKKLNTWRIGGMTELAVWPRDTEELVSVIDGCRKNNIPFLLLGRGSNVLLPDHGFKGVVIVVTAMDSIRWHGEEVTAEAGYPLMRLAREAGESGLSGLEFACGIPGTLGAAAAINAGAYGGKIGDLVKKVSVLTAEGKIEIIPKNQIAFGYRSSSLLEKECIVLECTLSLHPGDQAVIQAQMQGLMAKRKEHQPLEYPNAGSVFRNPVGDSAGRLIEQAGWKGRRLGDAQVSEKHTNFIVNRGNASSTDILTLIQVIQTDVSEKFDIQLETEIRVI</sequence>
<evidence type="ECO:0000313" key="19">
    <source>
        <dbReference type="Proteomes" id="UP000018934"/>
    </source>
</evidence>
<evidence type="ECO:0000256" key="7">
    <source>
        <dbReference type="ARBA" id="ARBA00022630"/>
    </source>
</evidence>
<keyword evidence="11 16" id="KW-0573">Peptidoglycan synthesis</keyword>
<feature type="active site" description="Proton donor" evidence="16">
    <location>
        <position position="217"/>
    </location>
</feature>
<evidence type="ECO:0000256" key="12">
    <source>
        <dbReference type="ARBA" id="ARBA00023002"/>
    </source>
</evidence>
<evidence type="ECO:0000256" key="10">
    <source>
        <dbReference type="ARBA" id="ARBA00022960"/>
    </source>
</evidence>
<organism evidence="18 19">
    <name type="scientific">Dehalobacter restrictus (strain DSM 9455 / PER-K23)</name>
    <dbReference type="NCBI Taxonomy" id="871738"/>
    <lineage>
        <taxon>Bacteria</taxon>
        <taxon>Bacillati</taxon>
        <taxon>Bacillota</taxon>
        <taxon>Clostridia</taxon>
        <taxon>Eubacteriales</taxon>
        <taxon>Desulfitobacteriaceae</taxon>
        <taxon>Dehalobacter</taxon>
    </lineage>
</organism>
<gene>
    <name evidence="16" type="primary">murB</name>
    <name evidence="18" type="ORF">DEHRE_11260</name>
</gene>
<dbReference type="NCBIfam" id="NF010480">
    <property type="entry name" value="PRK13905.1"/>
    <property type="match status" value="1"/>
</dbReference>
<evidence type="ECO:0000313" key="18">
    <source>
        <dbReference type="EMBL" id="AHF10565.1"/>
    </source>
</evidence>
<comment type="pathway">
    <text evidence="4 16">Cell wall biogenesis; peptidoglycan biosynthesis.</text>
</comment>
<evidence type="ECO:0000256" key="13">
    <source>
        <dbReference type="ARBA" id="ARBA00023306"/>
    </source>
</evidence>
<keyword evidence="6 16" id="KW-0132">Cell division</keyword>
<dbReference type="PROSITE" id="PS51387">
    <property type="entry name" value="FAD_PCMH"/>
    <property type="match status" value="1"/>
</dbReference>
<dbReference type="Gene3D" id="3.90.78.10">
    <property type="entry name" value="UDP-N-acetylenolpyruvoylglucosamine reductase, C-terminal domain"/>
    <property type="match status" value="1"/>
</dbReference>
<dbReference type="InterPro" id="IPR016166">
    <property type="entry name" value="FAD-bd_PCMH"/>
</dbReference>
<evidence type="ECO:0000256" key="6">
    <source>
        <dbReference type="ARBA" id="ARBA00022618"/>
    </source>
</evidence>
<dbReference type="InterPro" id="IPR003170">
    <property type="entry name" value="MurB"/>
</dbReference>
<evidence type="ECO:0000256" key="16">
    <source>
        <dbReference type="HAMAP-Rule" id="MF_00037"/>
    </source>
</evidence>
<dbReference type="SUPFAM" id="SSF56176">
    <property type="entry name" value="FAD-binding/transporter-associated domain-like"/>
    <property type="match status" value="1"/>
</dbReference>
<dbReference type="EMBL" id="CP007033">
    <property type="protein sequence ID" value="AHF10565.1"/>
    <property type="molecule type" value="Genomic_DNA"/>
</dbReference>
<keyword evidence="12 16" id="KW-0560">Oxidoreductase</keyword>
<comment type="function">
    <text evidence="2 16">Cell wall formation.</text>
</comment>
<feature type="active site" evidence="16">
    <location>
        <position position="167"/>
    </location>
</feature>
<dbReference type="PANTHER" id="PTHR21071">
    <property type="entry name" value="UDP-N-ACETYLENOLPYRUVOYLGLUCOSAMINE REDUCTASE"/>
    <property type="match status" value="1"/>
</dbReference>
<evidence type="ECO:0000256" key="14">
    <source>
        <dbReference type="ARBA" id="ARBA00023316"/>
    </source>
</evidence>
<comment type="catalytic activity">
    <reaction evidence="15 16">
        <text>UDP-N-acetyl-alpha-D-muramate + NADP(+) = UDP-N-acetyl-3-O-(1-carboxyvinyl)-alpha-D-glucosamine + NADPH + H(+)</text>
        <dbReference type="Rhea" id="RHEA:12248"/>
        <dbReference type="ChEBI" id="CHEBI:15378"/>
        <dbReference type="ChEBI" id="CHEBI:57783"/>
        <dbReference type="ChEBI" id="CHEBI:58349"/>
        <dbReference type="ChEBI" id="CHEBI:68483"/>
        <dbReference type="ChEBI" id="CHEBI:70757"/>
        <dbReference type="EC" id="1.3.1.98"/>
    </reaction>
</comment>
<dbReference type="InterPro" id="IPR006094">
    <property type="entry name" value="Oxid_FAD_bind_N"/>
</dbReference>
<feature type="domain" description="FAD-binding PCMH-type" evidence="17">
    <location>
        <begin position="24"/>
        <end position="188"/>
    </location>
</feature>
<evidence type="ECO:0000256" key="3">
    <source>
        <dbReference type="ARBA" id="ARBA00004496"/>
    </source>
</evidence>
<dbReference type="InterPro" id="IPR036318">
    <property type="entry name" value="FAD-bd_PCMH-like_sf"/>
</dbReference>
<dbReference type="Proteomes" id="UP000018934">
    <property type="component" value="Chromosome"/>
</dbReference>
<keyword evidence="8 16" id="KW-0274">FAD</keyword>
<dbReference type="Pfam" id="PF02873">
    <property type="entry name" value="MurB_C"/>
    <property type="match status" value="1"/>
</dbReference>
<dbReference type="InterPro" id="IPR016169">
    <property type="entry name" value="FAD-bd_PCMH_sub2"/>
</dbReference>
<keyword evidence="5 16" id="KW-0963">Cytoplasm</keyword>
<keyword evidence="7 16" id="KW-0285">Flavoprotein</keyword>
<dbReference type="HAMAP" id="MF_00037">
    <property type="entry name" value="MurB"/>
    <property type="match status" value="1"/>
</dbReference>
<keyword evidence="19" id="KW-1185">Reference proteome</keyword>
<proteinExistence type="inferred from homology"/>
<feature type="active site" evidence="16">
    <location>
        <position position="287"/>
    </location>
</feature>
<keyword evidence="10 16" id="KW-0133">Cell shape</keyword>
<comment type="similarity">
    <text evidence="16">Belongs to the MurB family.</text>
</comment>
<accession>A0ABM5P773</accession>
<reference evidence="18 19" key="1">
    <citation type="journal article" date="2013" name="Stand. Genomic Sci.">
        <title>Complete genome sequence of Dehalobacter restrictus PER-K23(T.).</title>
        <authorList>
            <person name="Kruse T."/>
            <person name="Maillard J."/>
            <person name="Goodwin L."/>
            <person name="Woyke T."/>
            <person name="Teshima H."/>
            <person name="Bruce D."/>
            <person name="Detter C."/>
            <person name="Tapia R."/>
            <person name="Han C."/>
            <person name="Huntemann M."/>
            <person name="Wei C.L."/>
            <person name="Han J."/>
            <person name="Chen A."/>
            <person name="Kyrpides N."/>
            <person name="Szeto E."/>
            <person name="Markowitz V."/>
            <person name="Ivanova N."/>
            <person name="Pagani I."/>
            <person name="Pati A."/>
            <person name="Pitluck S."/>
            <person name="Nolan M."/>
            <person name="Holliger C."/>
            <person name="Smidt H."/>
        </authorList>
    </citation>
    <scope>NUCLEOTIDE SEQUENCE [LARGE SCALE GENOMIC DNA]</scope>
    <source>
        <strain evidence="19">DSM 9455</strain>
    </source>
</reference>
<dbReference type="InterPro" id="IPR016167">
    <property type="entry name" value="FAD-bd_PCMH_sub1"/>
</dbReference>
<evidence type="ECO:0000259" key="17">
    <source>
        <dbReference type="PROSITE" id="PS51387"/>
    </source>
</evidence>
<dbReference type="Gene3D" id="3.30.43.10">
    <property type="entry name" value="Uridine Diphospho-n-acetylenolpyruvylglucosamine Reductase, domain 2"/>
    <property type="match status" value="1"/>
</dbReference>
<dbReference type="EC" id="1.3.1.98" evidence="16"/>
<dbReference type="InterPro" id="IPR036635">
    <property type="entry name" value="MurB_C_sf"/>
</dbReference>
<comment type="cofactor">
    <cofactor evidence="1 16">
        <name>FAD</name>
        <dbReference type="ChEBI" id="CHEBI:57692"/>
    </cofactor>
</comment>
<dbReference type="PANTHER" id="PTHR21071:SF4">
    <property type="entry name" value="UDP-N-ACETYLENOLPYRUVOYLGLUCOSAMINE REDUCTASE"/>
    <property type="match status" value="1"/>
</dbReference>
<evidence type="ECO:0000256" key="15">
    <source>
        <dbReference type="ARBA" id="ARBA00048914"/>
    </source>
</evidence>
<evidence type="ECO:0000256" key="8">
    <source>
        <dbReference type="ARBA" id="ARBA00022827"/>
    </source>
</evidence>
<keyword evidence="14 16" id="KW-0961">Cell wall biogenesis/degradation</keyword>
<name>A0ABM5P773_DEHRP</name>
<comment type="subcellular location">
    <subcellularLocation>
        <location evidence="3 16">Cytoplasm</location>
    </subcellularLocation>
</comment>
<dbReference type="Pfam" id="PF01565">
    <property type="entry name" value="FAD_binding_4"/>
    <property type="match status" value="1"/>
</dbReference>
<keyword evidence="9 16" id="KW-0521">NADP</keyword>
<evidence type="ECO:0000256" key="11">
    <source>
        <dbReference type="ARBA" id="ARBA00022984"/>
    </source>
</evidence>
<dbReference type="SUPFAM" id="SSF56194">
    <property type="entry name" value="Uridine diphospho-N-Acetylenolpyruvylglucosamine reductase, MurB, C-terminal domain"/>
    <property type="match status" value="1"/>
</dbReference>
<dbReference type="RefSeq" id="WP_025206026.1">
    <property type="nucleotide sequence ID" value="NZ_CP007033.1"/>
</dbReference>
<dbReference type="NCBIfam" id="TIGR00179">
    <property type="entry name" value="murB"/>
    <property type="match status" value="1"/>
</dbReference>
<evidence type="ECO:0000256" key="5">
    <source>
        <dbReference type="ARBA" id="ARBA00022490"/>
    </source>
</evidence>
<dbReference type="Gene3D" id="3.30.465.10">
    <property type="match status" value="1"/>
</dbReference>
<dbReference type="InterPro" id="IPR011601">
    <property type="entry name" value="MurB_C"/>
</dbReference>
<protein>
    <recommendedName>
        <fullName evidence="16">UDP-N-acetylenolpyruvoylglucosamine reductase</fullName>
        <ecNumber evidence="16">1.3.1.98</ecNumber>
    </recommendedName>
    <alternativeName>
        <fullName evidence="16">UDP-N-acetylmuramate dehydrogenase</fullName>
    </alternativeName>
</protein>
<evidence type="ECO:0000256" key="2">
    <source>
        <dbReference type="ARBA" id="ARBA00003921"/>
    </source>
</evidence>
<evidence type="ECO:0000256" key="9">
    <source>
        <dbReference type="ARBA" id="ARBA00022857"/>
    </source>
</evidence>
<evidence type="ECO:0000256" key="4">
    <source>
        <dbReference type="ARBA" id="ARBA00004752"/>
    </source>
</evidence>
<keyword evidence="13 16" id="KW-0131">Cell cycle</keyword>
<evidence type="ECO:0000256" key="1">
    <source>
        <dbReference type="ARBA" id="ARBA00001974"/>
    </source>
</evidence>